<keyword evidence="9" id="KW-1185">Reference proteome</keyword>
<evidence type="ECO:0000256" key="2">
    <source>
        <dbReference type="ARBA" id="ARBA00022741"/>
    </source>
</evidence>
<reference evidence="8 9" key="1">
    <citation type="submission" date="2019-02" db="EMBL/GenBank/DDBJ databases">
        <title>Deep-cultivation of Planctomycetes and their phenomic and genomic characterization uncovers novel biology.</title>
        <authorList>
            <person name="Wiegand S."/>
            <person name="Jogler M."/>
            <person name="Boedeker C."/>
            <person name="Pinto D."/>
            <person name="Vollmers J."/>
            <person name="Rivas-Marin E."/>
            <person name="Kohn T."/>
            <person name="Peeters S.H."/>
            <person name="Heuer A."/>
            <person name="Rast P."/>
            <person name="Oberbeckmann S."/>
            <person name="Bunk B."/>
            <person name="Jeske O."/>
            <person name="Meyerdierks A."/>
            <person name="Storesund J.E."/>
            <person name="Kallscheuer N."/>
            <person name="Luecker S."/>
            <person name="Lage O.M."/>
            <person name="Pohl T."/>
            <person name="Merkel B.J."/>
            <person name="Hornburger P."/>
            <person name="Mueller R.-W."/>
            <person name="Bruemmer F."/>
            <person name="Labrenz M."/>
            <person name="Spormann A.M."/>
            <person name="Op Den Camp H."/>
            <person name="Overmann J."/>
            <person name="Amann R."/>
            <person name="Jetten M.S.M."/>
            <person name="Mascher T."/>
            <person name="Medema M.H."/>
            <person name="Devos D.P."/>
            <person name="Kaster A.-K."/>
            <person name="Ovreas L."/>
            <person name="Rohde M."/>
            <person name="Galperin M.Y."/>
            <person name="Jogler C."/>
        </authorList>
    </citation>
    <scope>NUCLEOTIDE SEQUENCE [LARGE SCALE GENOMIC DNA]</scope>
    <source>
        <strain evidence="8 9">Pla100</strain>
    </source>
</reference>
<dbReference type="PROSITE" id="PS50011">
    <property type="entry name" value="PROTEIN_KINASE_DOM"/>
    <property type="match status" value="1"/>
</dbReference>
<dbReference type="RefSeq" id="WP_146582119.1">
    <property type="nucleotide sequence ID" value="NZ_SJPM01000022.1"/>
</dbReference>
<sequence length="431" mass="48003">MTPIRYVLEITDGPDAGRRFEVDSSEPFVIGRGSDSHTQIRDPKLSRIHCELNAQNGSLTLADRGGAGGVRLDGRPIQQSAQVSTDGVIEVGDSRIKLTLLDGLDAPTVGPQVALAPVQSSVKQDTAKPDASKPEPKSVRDLVGHTLHRYRIDKLVTSSSNSVVFKAFDTRRERVVALKVLQPAMASTDVQRERFIRAMRTVLPIRHDNIVRLYKAGKQGPYCWAAMQWVDGISVRELIDHVGVSGMLDWKEVWRLAVDIALALQEAEKHRIIHRNVTPSNILRRQNDMRYLLTDLIFTRALEETNAAQLTRPGDVIGDLCFLAPERLLDATQCDGRSDQYSLGATLYALLTGHPPHEAFGVVDLIDKFRRDDPKPPHECQLGLDERFSDVVMKLLRKTPDQRFLSPSDLLRQLQRVGQLAGIEAGLGVWQ</sequence>
<comment type="caution">
    <text evidence="8">The sequence shown here is derived from an EMBL/GenBank/DDBJ whole genome shotgun (WGS) entry which is preliminary data.</text>
</comment>
<feature type="compositionally biased region" description="Basic and acidic residues" evidence="5">
    <location>
        <begin position="125"/>
        <end position="138"/>
    </location>
</feature>
<dbReference type="InterPro" id="IPR008984">
    <property type="entry name" value="SMAD_FHA_dom_sf"/>
</dbReference>
<evidence type="ECO:0000313" key="8">
    <source>
        <dbReference type="EMBL" id="TWT88025.1"/>
    </source>
</evidence>
<dbReference type="GO" id="GO:0005524">
    <property type="term" value="F:ATP binding"/>
    <property type="evidence" value="ECO:0007669"/>
    <property type="project" value="UniProtKB-KW"/>
</dbReference>
<evidence type="ECO:0000313" key="9">
    <source>
        <dbReference type="Proteomes" id="UP000316213"/>
    </source>
</evidence>
<dbReference type="InterPro" id="IPR032030">
    <property type="entry name" value="YscD_cytoplasmic_dom"/>
</dbReference>
<dbReference type="Proteomes" id="UP000316213">
    <property type="component" value="Unassembled WGS sequence"/>
</dbReference>
<evidence type="ECO:0000256" key="3">
    <source>
        <dbReference type="ARBA" id="ARBA00022777"/>
    </source>
</evidence>
<dbReference type="Pfam" id="PF00069">
    <property type="entry name" value="Pkinase"/>
    <property type="match status" value="1"/>
</dbReference>
<dbReference type="Pfam" id="PF16697">
    <property type="entry name" value="Yop-YscD_cpl"/>
    <property type="match status" value="1"/>
</dbReference>
<gene>
    <name evidence="8" type="primary">spk1_2</name>
    <name evidence="8" type="ORF">Pla100_57560</name>
</gene>
<keyword evidence="1 8" id="KW-0808">Transferase</keyword>
<organism evidence="8 9">
    <name type="scientific">Neorhodopirellula pilleata</name>
    <dbReference type="NCBI Taxonomy" id="2714738"/>
    <lineage>
        <taxon>Bacteria</taxon>
        <taxon>Pseudomonadati</taxon>
        <taxon>Planctomycetota</taxon>
        <taxon>Planctomycetia</taxon>
        <taxon>Pirellulales</taxon>
        <taxon>Pirellulaceae</taxon>
        <taxon>Neorhodopirellula</taxon>
    </lineage>
</organism>
<keyword evidence="2" id="KW-0547">Nucleotide-binding</keyword>
<evidence type="ECO:0000259" key="7">
    <source>
        <dbReference type="PROSITE" id="PS50011"/>
    </source>
</evidence>
<dbReference type="SMART" id="SM00240">
    <property type="entry name" value="FHA"/>
    <property type="match status" value="1"/>
</dbReference>
<dbReference type="EMBL" id="SJPM01000022">
    <property type="protein sequence ID" value="TWT88025.1"/>
    <property type="molecule type" value="Genomic_DNA"/>
</dbReference>
<dbReference type="PROSITE" id="PS50006">
    <property type="entry name" value="FHA_DOMAIN"/>
    <property type="match status" value="1"/>
</dbReference>
<dbReference type="Gene3D" id="2.60.200.20">
    <property type="match status" value="1"/>
</dbReference>
<protein>
    <submittedName>
        <fullName evidence="8">Serine/threonine-protein kinase PK-1</fullName>
        <ecNumber evidence="8">2.7.11.1</ecNumber>
    </submittedName>
</protein>
<keyword evidence="3 8" id="KW-0418">Kinase</keyword>
<dbReference type="Gene3D" id="1.10.510.10">
    <property type="entry name" value="Transferase(Phosphotransferase) domain 1"/>
    <property type="match status" value="1"/>
</dbReference>
<dbReference type="EC" id="2.7.11.1" evidence="8"/>
<dbReference type="CDD" id="cd14014">
    <property type="entry name" value="STKc_PknB_like"/>
    <property type="match status" value="1"/>
</dbReference>
<dbReference type="AlphaFoldDB" id="A0A5C5ZLH4"/>
<keyword evidence="4" id="KW-0067">ATP-binding</keyword>
<feature type="region of interest" description="Disordered" evidence="5">
    <location>
        <begin position="117"/>
        <end position="138"/>
    </location>
</feature>
<evidence type="ECO:0000259" key="6">
    <source>
        <dbReference type="PROSITE" id="PS50006"/>
    </source>
</evidence>
<accession>A0A5C5ZLH4</accession>
<feature type="domain" description="Protein kinase" evidence="7">
    <location>
        <begin position="150"/>
        <end position="417"/>
    </location>
</feature>
<dbReference type="InterPro" id="IPR000253">
    <property type="entry name" value="FHA_dom"/>
</dbReference>
<dbReference type="GO" id="GO:0004674">
    <property type="term" value="F:protein serine/threonine kinase activity"/>
    <property type="evidence" value="ECO:0007669"/>
    <property type="project" value="UniProtKB-EC"/>
</dbReference>
<dbReference type="OrthoDB" id="6111975at2"/>
<dbReference type="PANTHER" id="PTHR43289:SF6">
    <property type="entry name" value="SERINE_THREONINE-PROTEIN KINASE NEKL-3"/>
    <property type="match status" value="1"/>
</dbReference>
<proteinExistence type="predicted"/>
<dbReference type="InterPro" id="IPR011009">
    <property type="entry name" value="Kinase-like_dom_sf"/>
</dbReference>
<dbReference type="InterPro" id="IPR000719">
    <property type="entry name" value="Prot_kinase_dom"/>
</dbReference>
<dbReference type="Gene3D" id="3.30.200.20">
    <property type="entry name" value="Phosphorylase Kinase, domain 1"/>
    <property type="match status" value="1"/>
</dbReference>
<evidence type="ECO:0000256" key="4">
    <source>
        <dbReference type="ARBA" id="ARBA00022840"/>
    </source>
</evidence>
<dbReference type="SUPFAM" id="SSF49879">
    <property type="entry name" value="SMAD/FHA domain"/>
    <property type="match status" value="1"/>
</dbReference>
<dbReference type="PANTHER" id="PTHR43289">
    <property type="entry name" value="MITOGEN-ACTIVATED PROTEIN KINASE KINASE KINASE 20-RELATED"/>
    <property type="match status" value="1"/>
</dbReference>
<evidence type="ECO:0000256" key="5">
    <source>
        <dbReference type="SAM" id="MobiDB-lite"/>
    </source>
</evidence>
<evidence type="ECO:0000256" key="1">
    <source>
        <dbReference type="ARBA" id="ARBA00022679"/>
    </source>
</evidence>
<name>A0A5C5ZLH4_9BACT</name>
<dbReference type="CDD" id="cd00060">
    <property type="entry name" value="FHA"/>
    <property type="match status" value="1"/>
</dbReference>
<feature type="domain" description="FHA" evidence="6">
    <location>
        <begin position="28"/>
        <end position="77"/>
    </location>
</feature>
<dbReference type="SUPFAM" id="SSF56112">
    <property type="entry name" value="Protein kinase-like (PK-like)"/>
    <property type="match status" value="1"/>
</dbReference>